<dbReference type="PANTHER" id="PTHR13374">
    <property type="entry name" value="DET1 HOMOLOG DE-ETIOLATED-1 HOMOLOG"/>
    <property type="match status" value="1"/>
</dbReference>
<protein>
    <submittedName>
        <fullName evidence="2">Uncharacterized protein</fullName>
    </submittedName>
</protein>
<comment type="caution">
    <text evidence="2">The sequence shown here is derived from an EMBL/GenBank/DDBJ whole genome shotgun (WGS) entry which is preliminary data.</text>
</comment>
<proteinExistence type="predicted"/>
<dbReference type="InterPro" id="IPR019138">
    <property type="entry name" value="De-etiolated_protein_1_Det1"/>
</dbReference>
<dbReference type="GO" id="GO:0005634">
    <property type="term" value="C:nucleus"/>
    <property type="evidence" value="ECO:0007669"/>
    <property type="project" value="TreeGrafter"/>
</dbReference>
<dbReference type="GO" id="GO:0031461">
    <property type="term" value="C:cullin-RING ubiquitin ligase complex"/>
    <property type="evidence" value="ECO:0007669"/>
    <property type="project" value="TreeGrafter"/>
</dbReference>
<gene>
    <name evidence="2" type="ORF">WJX72_001277</name>
</gene>
<dbReference type="AlphaFoldDB" id="A0AAW1R4J4"/>
<accession>A0AAW1R4J4</accession>
<evidence type="ECO:0000256" key="1">
    <source>
        <dbReference type="SAM" id="MobiDB-lite"/>
    </source>
</evidence>
<sequence>MQQLPWRRKTVNLASRLRRREVCGAPSGAVVAHNRRLYECFMPTEMVCRIEPPDCHVCKYTPSGEYLVCFGNMQHDLLVYRHTGLHFSTGADEDETWVPPEALAFSSFFQPVYQKMLAHGTEVLCKDFCLVAQREQFLIVASSTPPISNSEGTSEMQSSVQGVPMVASIKFLLVSMRDGEVLDNYTIHDDFVHLAHNAGAYLYQNRLAILAIRSQTVHVVQVLPSGKLLLVQKVGQHCREDDELVLDLALDAQQRWRRPTQDSGLGEDRGRLESHASAGPGPSSLAASRGLEPRLIEGFKQRLLAFLFKMRQSERPASDALKRFYYYFEEYARLVIWKVQFLDADHLLLSLGAADAAVARNNDASQQVTFLVVYDMRAARVVAFHDNRSSELMHLYLDFAPAFHAGCLDMPWERFITPCPASLHAGGPTHRAHTQHWSQAQVIKRVLGAIPATSQVLSASPYLDGMLFQYDEKLISPMIRPRPFAEQPIKIAARSAPDRLRFRIYPSHIEVQSQTGRPVKHLVSYHFHPFQPFILCVLQTFVQPAQISIYLRL</sequence>
<dbReference type="EMBL" id="JALJOR010000001">
    <property type="protein sequence ID" value="KAK9828644.1"/>
    <property type="molecule type" value="Genomic_DNA"/>
</dbReference>
<dbReference type="PANTHER" id="PTHR13374:SF3">
    <property type="entry name" value="DET1 HOMOLOG"/>
    <property type="match status" value="1"/>
</dbReference>
<dbReference type="GO" id="GO:0032436">
    <property type="term" value="P:positive regulation of proteasomal ubiquitin-dependent protein catabolic process"/>
    <property type="evidence" value="ECO:0007669"/>
    <property type="project" value="TreeGrafter"/>
</dbReference>
<reference evidence="2 3" key="1">
    <citation type="journal article" date="2024" name="Nat. Commun.">
        <title>Phylogenomics reveals the evolutionary origins of lichenization in chlorophyte algae.</title>
        <authorList>
            <person name="Puginier C."/>
            <person name="Libourel C."/>
            <person name="Otte J."/>
            <person name="Skaloud P."/>
            <person name="Haon M."/>
            <person name="Grisel S."/>
            <person name="Petersen M."/>
            <person name="Berrin J.G."/>
            <person name="Delaux P.M."/>
            <person name="Dal Grande F."/>
            <person name="Keller J."/>
        </authorList>
    </citation>
    <scope>NUCLEOTIDE SEQUENCE [LARGE SCALE GENOMIC DNA]</scope>
    <source>
        <strain evidence="2 3">SAG 2043</strain>
    </source>
</reference>
<evidence type="ECO:0000313" key="2">
    <source>
        <dbReference type="EMBL" id="KAK9828644.1"/>
    </source>
</evidence>
<feature type="compositionally biased region" description="Low complexity" evidence="1">
    <location>
        <begin position="276"/>
        <end position="288"/>
    </location>
</feature>
<dbReference type="Pfam" id="PF09737">
    <property type="entry name" value="Det1"/>
    <property type="match status" value="1"/>
</dbReference>
<feature type="region of interest" description="Disordered" evidence="1">
    <location>
        <begin position="258"/>
        <end position="288"/>
    </location>
</feature>
<dbReference type="GO" id="GO:1990756">
    <property type="term" value="F:ubiquitin-like ligase-substrate adaptor activity"/>
    <property type="evidence" value="ECO:0007669"/>
    <property type="project" value="TreeGrafter"/>
</dbReference>
<evidence type="ECO:0000313" key="3">
    <source>
        <dbReference type="Proteomes" id="UP001489004"/>
    </source>
</evidence>
<keyword evidence="3" id="KW-1185">Reference proteome</keyword>
<name>A0AAW1R4J4_9CHLO</name>
<organism evidence="2 3">
    <name type="scientific">[Myrmecia] bisecta</name>
    <dbReference type="NCBI Taxonomy" id="41462"/>
    <lineage>
        <taxon>Eukaryota</taxon>
        <taxon>Viridiplantae</taxon>
        <taxon>Chlorophyta</taxon>
        <taxon>core chlorophytes</taxon>
        <taxon>Trebouxiophyceae</taxon>
        <taxon>Trebouxiales</taxon>
        <taxon>Trebouxiaceae</taxon>
        <taxon>Myrmecia</taxon>
    </lineage>
</organism>
<dbReference type="GO" id="GO:0031625">
    <property type="term" value="F:ubiquitin protein ligase binding"/>
    <property type="evidence" value="ECO:0007669"/>
    <property type="project" value="TreeGrafter"/>
</dbReference>
<dbReference type="Proteomes" id="UP001489004">
    <property type="component" value="Unassembled WGS sequence"/>
</dbReference>
<dbReference type="GO" id="GO:0016567">
    <property type="term" value="P:protein ubiquitination"/>
    <property type="evidence" value="ECO:0007669"/>
    <property type="project" value="TreeGrafter"/>
</dbReference>